<dbReference type="EMBL" id="JACJIJ010000002">
    <property type="protein sequence ID" value="MBA9052430.1"/>
    <property type="molecule type" value="Genomic_DNA"/>
</dbReference>
<keyword evidence="2" id="KW-1185">Reference proteome</keyword>
<reference evidence="1 2" key="1">
    <citation type="submission" date="2020-08" db="EMBL/GenBank/DDBJ databases">
        <title>Sequencing the genomes of 1000 actinobacteria strains.</title>
        <authorList>
            <person name="Klenk H.-P."/>
        </authorList>
    </citation>
    <scope>NUCLEOTIDE SEQUENCE [LARGE SCALE GENOMIC DNA]</scope>
    <source>
        <strain evidence="1 2">DSM 41827</strain>
    </source>
</reference>
<proteinExistence type="predicted"/>
<protein>
    <submittedName>
        <fullName evidence="1">Uncharacterized protein</fullName>
    </submittedName>
</protein>
<accession>A0A7W3NKY2</accession>
<sequence length="29" mass="2979">MSKLIAAYAVAGGKVDGRVGETALYARPL</sequence>
<name>A0A7W3NKY2_STRMR</name>
<evidence type="ECO:0000313" key="2">
    <source>
        <dbReference type="Proteomes" id="UP000577386"/>
    </source>
</evidence>
<gene>
    <name evidence="1" type="ORF">HDA42_001608</name>
</gene>
<dbReference type="AlphaFoldDB" id="A0A7W3NKY2"/>
<dbReference type="Proteomes" id="UP000577386">
    <property type="component" value="Unassembled WGS sequence"/>
</dbReference>
<evidence type="ECO:0000313" key="1">
    <source>
        <dbReference type="EMBL" id="MBA9052430.1"/>
    </source>
</evidence>
<comment type="caution">
    <text evidence="1">The sequence shown here is derived from an EMBL/GenBank/DDBJ whole genome shotgun (WGS) entry which is preliminary data.</text>
</comment>
<organism evidence="1 2">
    <name type="scientific">Streptomyces murinus</name>
    <dbReference type="NCBI Taxonomy" id="33900"/>
    <lineage>
        <taxon>Bacteria</taxon>
        <taxon>Bacillati</taxon>
        <taxon>Actinomycetota</taxon>
        <taxon>Actinomycetes</taxon>
        <taxon>Kitasatosporales</taxon>
        <taxon>Streptomycetaceae</taxon>
        <taxon>Streptomyces</taxon>
    </lineage>
</organism>